<comment type="caution">
    <text evidence="4">The sequence shown here is derived from an EMBL/GenBank/DDBJ whole genome shotgun (WGS) entry which is preliminary data.</text>
</comment>
<dbReference type="PANTHER" id="PTHR32154:SF20">
    <property type="entry name" value="2-OXOGLUTARATE OXIDOREDUCTASE SUBUNIT KORA"/>
    <property type="match status" value="1"/>
</dbReference>
<dbReference type="InterPro" id="IPR019752">
    <property type="entry name" value="Pyrv/ketoisovalerate_OxRed_cat"/>
</dbReference>
<dbReference type="Gene3D" id="3.40.50.970">
    <property type="match status" value="1"/>
</dbReference>
<dbReference type="GO" id="GO:0016903">
    <property type="term" value="F:oxidoreductase activity, acting on the aldehyde or oxo group of donors"/>
    <property type="evidence" value="ECO:0007669"/>
    <property type="project" value="InterPro"/>
</dbReference>
<dbReference type="InterPro" id="IPR002869">
    <property type="entry name" value="Pyrv_flavodox_OxRed_cen"/>
</dbReference>
<dbReference type="EMBL" id="PEZY01000005">
    <property type="protein sequence ID" value="PIS06355.1"/>
    <property type="molecule type" value="Genomic_DNA"/>
</dbReference>
<evidence type="ECO:0000313" key="5">
    <source>
        <dbReference type="Proteomes" id="UP000229056"/>
    </source>
</evidence>
<sequence>MRLNILIGGKAGQGINKVSGIIAETLVKNGYYIFNYRDYPSIIRGGNNFNIVSISDRPIASHESAIDVVIALDEDTIKIHKSSLKKDGLILAYKDFSGLGLNTNVALAGSLIKVLGFDNKVLASVVKAKIKNKLSVDALTEGYNKQTSKFNLKVLNNQISILSGSSAIAKGAINSKIDMYFAYPMTPATGVSEMLAKDQLKNNCLVFQPEGEISAINMALGASFSGARTMVGTSGGGYDLMSEGLSLQGMSQIPLVVYLASRPGPATGLPTYSMQGDLEIALRSGHGEFPRIVVAPGDPDEAMEKVNEAFYLSEKFGALSILLSDKHLAESEFSLFSKNKKTLPVVVKRLIPGQGVVKVSGYESDADGLATEDPKIAIKNADNRLKKYQAIKKECQKLEMIKIYGKADSKNLVIGWGSTKGAIVDAIDGEDFKFLQVLYMMPMSNQIKSEILAAKNVILVETNLTGQLGRLIREKTGLKIEKRILKYDGRPFKSDELKQELLNKLKS</sequence>
<evidence type="ECO:0008006" key="6">
    <source>
        <dbReference type="Google" id="ProtNLM"/>
    </source>
</evidence>
<dbReference type="InterPro" id="IPR009014">
    <property type="entry name" value="Transketo_C/PFOR_II"/>
</dbReference>
<reference evidence="5" key="1">
    <citation type="submission" date="2017-09" db="EMBL/GenBank/DDBJ databases">
        <title>Depth-based differentiation of microbial function through sediment-hosted aquifers and enrichment of novel symbionts in the deep terrestrial subsurface.</title>
        <authorList>
            <person name="Probst A.J."/>
            <person name="Ladd B."/>
            <person name="Jarett J.K."/>
            <person name="Geller-Mcgrath D.E."/>
            <person name="Sieber C.M.K."/>
            <person name="Emerson J.B."/>
            <person name="Anantharaman K."/>
            <person name="Thomas B.C."/>
            <person name="Malmstrom R."/>
            <person name="Stieglmeier M."/>
            <person name="Klingl A."/>
            <person name="Woyke T."/>
            <person name="Ryan C.M."/>
            <person name="Banfield J.F."/>
        </authorList>
    </citation>
    <scope>NUCLEOTIDE SEQUENCE [LARGE SCALE GENOMIC DNA]</scope>
</reference>
<dbReference type="SUPFAM" id="SSF52922">
    <property type="entry name" value="TK C-terminal domain-like"/>
    <property type="match status" value="1"/>
</dbReference>
<dbReference type="InterPro" id="IPR050722">
    <property type="entry name" value="Pyruvate:ferred/Flavod_OxRd"/>
</dbReference>
<dbReference type="Pfam" id="PF01855">
    <property type="entry name" value="POR_N"/>
    <property type="match status" value="1"/>
</dbReference>
<dbReference type="SUPFAM" id="SSF53323">
    <property type="entry name" value="Pyruvate-ferredoxin oxidoreductase, PFOR, domain III"/>
    <property type="match status" value="1"/>
</dbReference>
<evidence type="ECO:0000259" key="3">
    <source>
        <dbReference type="Pfam" id="PF01855"/>
    </source>
</evidence>
<accession>A0A2H0W4S6</accession>
<feature type="domain" description="Pyruvate/ketoisovalerate oxidoreductase catalytic" evidence="2">
    <location>
        <begin position="11"/>
        <end position="94"/>
    </location>
</feature>
<dbReference type="SUPFAM" id="SSF52518">
    <property type="entry name" value="Thiamin diphosphate-binding fold (THDP-binding)"/>
    <property type="match status" value="1"/>
</dbReference>
<keyword evidence="1" id="KW-0560">Oxidoreductase</keyword>
<organism evidence="4 5">
    <name type="scientific">Candidatus Buchananbacteria bacterium CG10_big_fil_rev_8_21_14_0_10_33_19</name>
    <dbReference type="NCBI Taxonomy" id="1974525"/>
    <lineage>
        <taxon>Bacteria</taxon>
        <taxon>Candidatus Buchananiibacteriota</taxon>
    </lineage>
</organism>
<name>A0A2H0W4S6_9BACT</name>
<dbReference type="Gene3D" id="3.40.920.10">
    <property type="entry name" value="Pyruvate-ferredoxin oxidoreductase, PFOR, domain III"/>
    <property type="match status" value="1"/>
</dbReference>
<feature type="domain" description="Pyruvate flavodoxin/ferredoxin oxidoreductase pyrimidine binding" evidence="3">
    <location>
        <begin position="171"/>
        <end position="330"/>
    </location>
</feature>
<evidence type="ECO:0000313" key="4">
    <source>
        <dbReference type="EMBL" id="PIS06355.1"/>
    </source>
</evidence>
<dbReference type="InterPro" id="IPR029061">
    <property type="entry name" value="THDP-binding"/>
</dbReference>
<dbReference type="Proteomes" id="UP000229056">
    <property type="component" value="Unassembled WGS sequence"/>
</dbReference>
<dbReference type="CDD" id="cd07034">
    <property type="entry name" value="TPP_PYR_PFOR_IOR-alpha_like"/>
    <property type="match status" value="1"/>
</dbReference>
<dbReference type="InterPro" id="IPR002880">
    <property type="entry name" value="Pyrv_Fd/Flavodoxin_OxRdtase_N"/>
</dbReference>
<gene>
    <name evidence="4" type="ORF">COT80_02195</name>
</gene>
<dbReference type="AlphaFoldDB" id="A0A2H0W4S6"/>
<proteinExistence type="predicted"/>
<protein>
    <recommendedName>
        <fullName evidence="6">2-oxoacid:acceptor oxidoreductase subunit alpha</fullName>
    </recommendedName>
</protein>
<dbReference type="PANTHER" id="PTHR32154">
    <property type="entry name" value="PYRUVATE-FLAVODOXIN OXIDOREDUCTASE-RELATED"/>
    <property type="match status" value="1"/>
</dbReference>
<dbReference type="GO" id="GO:0006979">
    <property type="term" value="P:response to oxidative stress"/>
    <property type="evidence" value="ECO:0007669"/>
    <property type="project" value="TreeGrafter"/>
</dbReference>
<dbReference type="Gene3D" id="3.40.50.920">
    <property type="match status" value="1"/>
</dbReference>
<evidence type="ECO:0000259" key="2">
    <source>
        <dbReference type="Pfam" id="PF01558"/>
    </source>
</evidence>
<dbReference type="Pfam" id="PF01558">
    <property type="entry name" value="POR"/>
    <property type="match status" value="1"/>
</dbReference>
<evidence type="ECO:0000256" key="1">
    <source>
        <dbReference type="ARBA" id="ARBA00023002"/>
    </source>
</evidence>